<organism evidence="5 6">
    <name type="scientific">Fervidibacillus albus</name>
    <dbReference type="NCBI Taxonomy" id="2980026"/>
    <lineage>
        <taxon>Bacteria</taxon>
        <taxon>Bacillati</taxon>
        <taxon>Bacillota</taxon>
        <taxon>Bacilli</taxon>
        <taxon>Bacillales</taxon>
        <taxon>Bacillaceae</taxon>
        <taxon>Fervidibacillus</taxon>
    </lineage>
</organism>
<reference evidence="5" key="1">
    <citation type="submission" date="2022-09" db="EMBL/GenBank/DDBJ databases">
        <title>Complete Genomes of Fervidibacillus albus and Fervidibacillus halotolerans isolated from tidal flat sediments.</title>
        <authorList>
            <person name="Kwon K.K."/>
            <person name="Yang S.-H."/>
            <person name="Park M.J."/>
            <person name="Oh H.-M."/>
        </authorList>
    </citation>
    <scope>NUCLEOTIDE SEQUENCE</scope>
    <source>
        <strain evidence="5">MEBiC13591</strain>
    </source>
</reference>
<evidence type="ECO:0000256" key="1">
    <source>
        <dbReference type="ARBA" id="ARBA00022491"/>
    </source>
</evidence>
<evidence type="ECO:0000313" key="6">
    <source>
        <dbReference type="Proteomes" id="UP001164718"/>
    </source>
</evidence>
<protein>
    <submittedName>
        <fullName evidence="5">TetR family transcriptional regulator C-terminal domain-containing protein</fullName>
    </submittedName>
</protein>
<dbReference type="InterPro" id="IPR009057">
    <property type="entry name" value="Homeodomain-like_sf"/>
</dbReference>
<keyword evidence="1" id="KW-0678">Repressor</keyword>
<evidence type="ECO:0000259" key="4">
    <source>
        <dbReference type="PROSITE" id="PS50977"/>
    </source>
</evidence>
<sequence length="185" mass="21786">MGERLDRRKLYTRLVLKESLMNLLETKPISKITVKEICMLAEINRSTFYSHFANQYALLSKIEEDMIGDLYCYLEQFNSEEEKMTMKLLEYIETNQRAFQILLNENGESGFERRLKSITKQYMISHWLKGSFHQSESMYLSTFVVSGAIHVVKDWLKNGMDVPKDEMAKLINRFIQNGLSYRNGK</sequence>
<evidence type="ECO:0000313" key="5">
    <source>
        <dbReference type="EMBL" id="WAA10145.1"/>
    </source>
</evidence>
<dbReference type="PANTHER" id="PTHR43479">
    <property type="entry name" value="ACREF/ENVCD OPERON REPRESSOR-RELATED"/>
    <property type="match status" value="1"/>
</dbReference>
<dbReference type="KEGG" id="faf:OE104_02020"/>
<evidence type="ECO:0000256" key="3">
    <source>
        <dbReference type="PROSITE-ProRule" id="PRU00335"/>
    </source>
</evidence>
<dbReference type="InterPro" id="IPR039532">
    <property type="entry name" value="TetR_C_Firmicutes"/>
</dbReference>
<dbReference type="InterPro" id="IPR050624">
    <property type="entry name" value="HTH-type_Tx_Regulator"/>
</dbReference>
<name>A0A9E8LVL9_9BACI</name>
<dbReference type="InterPro" id="IPR001647">
    <property type="entry name" value="HTH_TetR"/>
</dbReference>
<accession>A0A9E8LVL9</accession>
<keyword evidence="2 3" id="KW-0238">DNA-binding</keyword>
<dbReference type="Pfam" id="PF14278">
    <property type="entry name" value="TetR_C_8"/>
    <property type="match status" value="1"/>
</dbReference>
<dbReference type="EMBL" id="CP106878">
    <property type="protein sequence ID" value="WAA10145.1"/>
    <property type="molecule type" value="Genomic_DNA"/>
</dbReference>
<dbReference type="Proteomes" id="UP001164718">
    <property type="component" value="Chromosome"/>
</dbReference>
<dbReference type="AlphaFoldDB" id="A0A9E8LVL9"/>
<dbReference type="Gene3D" id="1.10.357.10">
    <property type="entry name" value="Tetracycline Repressor, domain 2"/>
    <property type="match status" value="1"/>
</dbReference>
<dbReference type="RefSeq" id="WP_275417930.1">
    <property type="nucleotide sequence ID" value="NZ_CP106878.1"/>
</dbReference>
<dbReference type="PROSITE" id="PS50977">
    <property type="entry name" value="HTH_TETR_2"/>
    <property type="match status" value="1"/>
</dbReference>
<dbReference type="SUPFAM" id="SSF46689">
    <property type="entry name" value="Homeodomain-like"/>
    <property type="match status" value="1"/>
</dbReference>
<dbReference type="GO" id="GO:0003677">
    <property type="term" value="F:DNA binding"/>
    <property type="evidence" value="ECO:0007669"/>
    <property type="project" value="UniProtKB-UniRule"/>
</dbReference>
<evidence type="ECO:0000256" key="2">
    <source>
        <dbReference type="ARBA" id="ARBA00023125"/>
    </source>
</evidence>
<proteinExistence type="predicted"/>
<keyword evidence="6" id="KW-1185">Reference proteome</keyword>
<feature type="domain" description="HTH tetR-type" evidence="4">
    <location>
        <begin position="10"/>
        <end position="70"/>
    </location>
</feature>
<gene>
    <name evidence="5" type="ORF">OE104_02020</name>
</gene>
<feature type="DNA-binding region" description="H-T-H motif" evidence="3">
    <location>
        <begin position="33"/>
        <end position="52"/>
    </location>
</feature>
<dbReference type="PANTHER" id="PTHR43479:SF7">
    <property type="entry name" value="TETR-FAMILY TRANSCRIPTIONAL REGULATOR"/>
    <property type="match status" value="1"/>
</dbReference>